<feature type="transmembrane region" description="Helical" evidence="7">
    <location>
        <begin position="245"/>
        <end position="266"/>
    </location>
</feature>
<dbReference type="PANTHER" id="PTHR30193">
    <property type="entry name" value="ABC TRANSPORTER PERMEASE PROTEIN"/>
    <property type="match status" value="1"/>
</dbReference>
<feature type="transmembrane region" description="Helical" evidence="7">
    <location>
        <begin position="180"/>
        <end position="198"/>
    </location>
</feature>
<evidence type="ECO:0000256" key="7">
    <source>
        <dbReference type="RuleBase" id="RU363032"/>
    </source>
</evidence>
<dbReference type="EMBL" id="PDSK01000004">
    <property type="protein sequence ID" value="PIE36550.1"/>
    <property type="molecule type" value="Genomic_DNA"/>
</dbReference>
<dbReference type="GO" id="GO:0055085">
    <property type="term" value="P:transmembrane transport"/>
    <property type="evidence" value="ECO:0007669"/>
    <property type="project" value="InterPro"/>
</dbReference>
<dbReference type="Gene3D" id="1.10.3720.10">
    <property type="entry name" value="MetI-like"/>
    <property type="match status" value="1"/>
</dbReference>
<feature type="transmembrane region" description="Helical" evidence="7">
    <location>
        <begin position="149"/>
        <end position="168"/>
    </location>
</feature>
<dbReference type="InterPro" id="IPR035906">
    <property type="entry name" value="MetI-like_sf"/>
</dbReference>
<protein>
    <submittedName>
        <fullName evidence="9">Sugar ABC transporter permease</fullName>
    </submittedName>
</protein>
<evidence type="ECO:0000256" key="3">
    <source>
        <dbReference type="ARBA" id="ARBA00022475"/>
    </source>
</evidence>
<feature type="transmembrane region" description="Helical" evidence="7">
    <location>
        <begin position="122"/>
        <end position="143"/>
    </location>
</feature>
<comment type="similarity">
    <text evidence="7">Belongs to the binding-protein-dependent transport system permease family.</text>
</comment>
<dbReference type="Proteomes" id="UP000230821">
    <property type="component" value="Unassembled WGS sequence"/>
</dbReference>
<keyword evidence="2 7" id="KW-0813">Transport</keyword>
<organism evidence="9 10">
    <name type="scientific">candidate division KSB3 bacterium</name>
    <dbReference type="NCBI Taxonomy" id="2044937"/>
    <lineage>
        <taxon>Bacteria</taxon>
        <taxon>candidate division KSB3</taxon>
    </lineage>
</organism>
<proteinExistence type="inferred from homology"/>
<gene>
    <name evidence="9" type="ORF">CSA56_00080</name>
</gene>
<comment type="subcellular location">
    <subcellularLocation>
        <location evidence="1 7">Cell membrane</location>
        <topology evidence="1 7">Multi-pass membrane protein</topology>
    </subcellularLocation>
</comment>
<keyword evidence="6 7" id="KW-0472">Membrane</keyword>
<dbReference type="InterPro" id="IPR000515">
    <property type="entry name" value="MetI-like"/>
</dbReference>
<name>A0A2G6KMD4_9BACT</name>
<dbReference type="AlphaFoldDB" id="A0A2G6KMD4"/>
<keyword evidence="3" id="KW-1003">Cell membrane</keyword>
<evidence type="ECO:0000256" key="4">
    <source>
        <dbReference type="ARBA" id="ARBA00022692"/>
    </source>
</evidence>
<sequence>MATQSNAFKLGPFTISKQGLQKATPYFFLTPAALVMVMALMYPVIYGLRLSLFQWALRDFRKAPTFIGLQNFIELFKSPNFHTSFQVTLRFTLTVVIVEVILGLAIALLLEEKMKGLRIFRTIFVLPIMVAPVVVGIVWRFIYDPTYGLLNYFLGFAGIAPKLWLADPKIALNSIIITDIWQWTPFVFLLLLAALQGIPRSFLEAAYVDGASYWQTFWHVKLPLMKSIIGITAALRLIDAFRGLVVMYIMTFGGPGMSTEILSMHLYKTAFNSQRLGLASAIAVILLGIILAITVIMIVVFRTQQQGKFRR</sequence>
<dbReference type="PANTHER" id="PTHR30193:SF37">
    <property type="entry name" value="INNER MEMBRANE ABC TRANSPORTER PERMEASE PROTEIN YCJO"/>
    <property type="match status" value="1"/>
</dbReference>
<dbReference type="CDD" id="cd06261">
    <property type="entry name" value="TM_PBP2"/>
    <property type="match status" value="1"/>
</dbReference>
<keyword evidence="4 7" id="KW-0812">Transmembrane</keyword>
<feature type="domain" description="ABC transmembrane type-1" evidence="8">
    <location>
        <begin position="85"/>
        <end position="297"/>
    </location>
</feature>
<feature type="transmembrane region" description="Helical" evidence="7">
    <location>
        <begin position="278"/>
        <end position="301"/>
    </location>
</feature>
<evidence type="ECO:0000256" key="5">
    <source>
        <dbReference type="ARBA" id="ARBA00022989"/>
    </source>
</evidence>
<comment type="caution">
    <text evidence="9">The sequence shown here is derived from an EMBL/GenBank/DDBJ whole genome shotgun (WGS) entry which is preliminary data.</text>
</comment>
<dbReference type="InterPro" id="IPR051393">
    <property type="entry name" value="ABC_transporter_permease"/>
</dbReference>
<feature type="transmembrane region" description="Helical" evidence="7">
    <location>
        <begin position="218"/>
        <end position="238"/>
    </location>
</feature>
<evidence type="ECO:0000256" key="2">
    <source>
        <dbReference type="ARBA" id="ARBA00022448"/>
    </source>
</evidence>
<feature type="transmembrane region" description="Helical" evidence="7">
    <location>
        <begin position="26"/>
        <end position="45"/>
    </location>
</feature>
<dbReference type="PROSITE" id="PS50928">
    <property type="entry name" value="ABC_TM1"/>
    <property type="match status" value="1"/>
</dbReference>
<keyword evidence="5 7" id="KW-1133">Transmembrane helix</keyword>
<evidence type="ECO:0000313" key="9">
    <source>
        <dbReference type="EMBL" id="PIE36550.1"/>
    </source>
</evidence>
<evidence type="ECO:0000256" key="1">
    <source>
        <dbReference type="ARBA" id="ARBA00004651"/>
    </source>
</evidence>
<dbReference type="GO" id="GO:0005886">
    <property type="term" value="C:plasma membrane"/>
    <property type="evidence" value="ECO:0007669"/>
    <property type="project" value="UniProtKB-SubCell"/>
</dbReference>
<evidence type="ECO:0000259" key="8">
    <source>
        <dbReference type="PROSITE" id="PS50928"/>
    </source>
</evidence>
<dbReference type="SUPFAM" id="SSF161098">
    <property type="entry name" value="MetI-like"/>
    <property type="match status" value="1"/>
</dbReference>
<evidence type="ECO:0000256" key="6">
    <source>
        <dbReference type="ARBA" id="ARBA00023136"/>
    </source>
</evidence>
<reference evidence="9 10" key="1">
    <citation type="submission" date="2017-10" db="EMBL/GenBank/DDBJ databases">
        <title>Novel microbial diversity and functional potential in the marine mammal oral microbiome.</title>
        <authorList>
            <person name="Dudek N.K."/>
            <person name="Sun C.L."/>
            <person name="Burstein D."/>
            <person name="Kantor R.S."/>
            <person name="Aliaga Goltsman D.S."/>
            <person name="Bik E.M."/>
            <person name="Thomas B.C."/>
            <person name="Banfield J.F."/>
            <person name="Relman D.A."/>
        </authorList>
    </citation>
    <scope>NUCLEOTIDE SEQUENCE [LARGE SCALE GENOMIC DNA]</scope>
    <source>
        <strain evidence="9">DOLJORAL78_47_16</strain>
    </source>
</reference>
<dbReference type="Pfam" id="PF00528">
    <property type="entry name" value="BPD_transp_1"/>
    <property type="match status" value="1"/>
</dbReference>
<evidence type="ECO:0000313" key="10">
    <source>
        <dbReference type="Proteomes" id="UP000230821"/>
    </source>
</evidence>
<feature type="transmembrane region" description="Helical" evidence="7">
    <location>
        <begin position="87"/>
        <end position="110"/>
    </location>
</feature>
<accession>A0A2G6KMD4</accession>